<protein>
    <submittedName>
        <fullName evidence="2">cDNA FLJ52613</fullName>
    </submittedName>
</protein>
<sequence length="205" mass="21162">MLVPASRQPPRARLLPHAGPSRPSSCLAAASPGPAPAQPDGVSQPKAPFLNVGPSGPSSCLPLMACAGPPEAARSRPRQAQLLPGVGPWGHGLCPTVAPPGPARASAWPPQAQLLPVGGLSPDPALASRHPLQAQSCFQLLDHFCACLVAASPSPAFAFLQFLEAELHFSNGLFRPSSCVCIVPSGPELSHVIVTRPSFCIWSAF</sequence>
<organism evidence="2">
    <name type="scientific">Homo sapiens</name>
    <name type="common">Human</name>
    <dbReference type="NCBI Taxonomy" id="9606"/>
    <lineage>
        <taxon>Eukaryota</taxon>
        <taxon>Metazoa</taxon>
        <taxon>Chordata</taxon>
        <taxon>Craniata</taxon>
        <taxon>Vertebrata</taxon>
        <taxon>Euteleostomi</taxon>
        <taxon>Mammalia</taxon>
        <taxon>Eutheria</taxon>
        <taxon>Euarchontoglires</taxon>
        <taxon>Primates</taxon>
        <taxon>Haplorrhini</taxon>
        <taxon>Catarrhini</taxon>
        <taxon>Hominidae</taxon>
        <taxon>Homo</taxon>
    </lineage>
</organism>
<name>B7Z6Y9_HUMAN</name>
<dbReference type="PANTHER" id="PTHR37553">
    <property type="entry name" value="DUF4705 DOMAIN-CONTAINING PROTEIN"/>
    <property type="match status" value="1"/>
</dbReference>
<evidence type="ECO:0000313" key="2">
    <source>
        <dbReference type="EMBL" id="BAH13425.1"/>
    </source>
</evidence>
<proteinExistence type="evidence at transcript level"/>
<dbReference type="PANTHER" id="PTHR37553:SF8">
    <property type="entry name" value="DUF4705 DOMAIN-CONTAINING PROTEIN"/>
    <property type="match status" value="1"/>
</dbReference>
<feature type="region of interest" description="Disordered" evidence="1">
    <location>
        <begin position="1"/>
        <end position="50"/>
    </location>
</feature>
<feature type="compositionally biased region" description="Low complexity" evidence="1">
    <location>
        <begin position="23"/>
        <end position="32"/>
    </location>
</feature>
<dbReference type="EMBL" id="AK301184">
    <property type="protein sequence ID" value="BAH13425.1"/>
    <property type="molecule type" value="mRNA"/>
</dbReference>
<accession>B7Z6Y9</accession>
<evidence type="ECO:0000256" key="1">
    <source>
        <dbReference type="SAM" id="MobiDB-lite"/>
    </source>
</evidence>
<dbReference type="PhylomeDB" id="B7Z6Y9"/>
<reference evidence="2" key="1">
    <citation type="submission" date="2007-10" db="EMBL/GenBank/DDBJ databases">
        <title>NEDO human cDNA sequencing project focused on splicing variants.</title>
        <authorList>
            <person name="Wakamatsu A."/>
            <person name="Yamamoto J."/>
            <person name="Kimura K."/>
            <person name="Ishii S."/>
            <person name="Watanabe K."/>
            <person name="Sugiyama A."/>
            <person name="Murakawa K."/>
            <person name="Kaida T."/>
            <person name="Tsuchiya K."/>
            <person name="Fukuzumi Y."/>
            <person name="Kumagai A."/>
            <person name="Oishi Y."/>
            <person name="Yamamoto S."/>
            <person name="Ono Y."/>
            <person name="Komori Y."/>
            <person name="Yamazaki M."/>
            <person name="Kisu Y."/>
            <person name="Nishikawa T."/>
            <person name="Sugano S."/>
            <person name="Nomura N."/>
            <person name="Isogai T."/>
        </authorList>
    </citation>
    <scope>NUCLEOTIDE SEQUENCE</scope>
    <source>
        <tissue evidence="2">Spleen</tissue>
    </source>
</reference>
<dbReference type="AlphaFoldDB" id="B7Z6Y9"/>